<dbReference type="PROSITE" id="PS51186">
    <property type="entry name" value="GNAT"/>
    <property type="match status" value="1"/>
</dbReference>
<dbReference type="GO" id="GO:0016747">
    <property type="term" value="F:acyltransferase activity, transferring groups other than amino-acyl groups"/>
    <property type="evidence" value="ECO:0007669"/>
    <property type="project" value="InterPro"/>
</dbReference>
<evidence type="ECO:0000313" key="3">
    <source>
        <dbReference type="Proteomes" id="UP000198642"/>
    </source>
</evidence>
<organism evidence="2 3">
    <name type="scientific">Lentibacillus halodurans</name>
    <dbReference type="NCBI Taxonomy" id="237679"/>
    <lineage>
        <taxon>Bacteria</taxon>
        <taxon>Bacillati</taxon>
        <taxon>Bacillota</taxon>
        <taxon>Bacilli</taxon>
        <taxon>Bacillales</taxon>
        <taxon>Bacillaceae</taxon>
        <taxon>Lentibacillus</taxon>
    </lineage>
</organism>
<dbReference type="SUPFAM" id="SSF55729">
    <property type="entry name" value="Acyl-CoA N-acyltransferases (Nat)"/>
    <property type="match status" value="1"/>
</dbReference>
<dbReference type="STRING" id="237679.SAMN04488072_11166"/>
<sequence length="171" mass="19253">MEGWHKLNVTIAKPQTKHAKAIAAICSSGWKQTVEGKLSEEYQIQNIVYWYNHERVVHDIHNGAYTFTALIDSKVAGVIGGGMIGPNAGEIFVLYVDETYRYKGIGRHLLEVLTQKQMISGAAEQWVSVQKGNQLGIPFYEARGFKCHGRRVTTTETGEKKVALRYSRQVR</sequence>
<keyword evidence="2" id="KW-0687">Ribonucleoprotein</keyword>
<keyword evidence="2" id="KW-0689">Ribosomal protein</keyword>
<dbReference type="GO" id="GO:0005840">
    <property type="term" value="C:ribosome"/>
    <property type="evidence" value="ECO:0007669"/>
    <property type="project" value="UniProtKB-KW"/>
</dbReference>
<dbReference type="CDD" id="cd04301">
    <property type="entry name" value="NAT_SF"/>
    <property type="match status" value="1"/>
</dbReference>
<dbReference type="Gene3D" id="3.40.630.30">
    <property type="match status" value="1"/>
</dbReference>
<accession>A0A1I0ZG51</accession>
<dbReference type="InterPro" id="IPR016181">
    <property type="entry name" value="Acyl_CoA_acyltransferase"/>
</dbReference>
<dbReference type="EMBL" id="FOJW01000011">
    <property type="protein sequence ID" value="SFB24644.1"/>
    <property type="molecule type" value="Genomic_DNA"/>
</dbReference>
<name>A0A1I0ZG51_9BACI</name>
<gene>
    <name evidence="2" type="ORF">SAMN04488072_11166</name>
</gene>
<dbReference type="Pfam" id="PF00583">
    <property type="entry name" value="Acetyltransf_1"/>
    <property type="match status" value="1"/>
</dbReference>
<proteinExistence type="predicted"/>
<evidence type="ECO:0000259" key="1">
    <source>
        <dbReference type="PROSITE" id="PS51186"/>
    </source>
</evidence>
<evidence type="ECO:0000313" key="2">
    <source>
        <dbReference type="EMBL" id="SFB24644.1"/>
    </source>
</evidence>
<dbReference type="AlphaFoldDB" id="A0A1I0ZG51"/>
<feature type="domain" description="N-acetyltransferase" evidence="1">
    <location>
        <begin position="9"/>
        <end position="171"/>
    </location>
</feature>
<dbReference type="Proteomes" id="UP000198642">
    <property type="component" value="Unassembled WGS sequence"/>
</dbReference>
<keyword evidence="3" id="KW-1185">Reference proteome</keyword>
<reference evidence="2 3" key="1">
    <citation type="submission" date="2016-10" db="EMBL/GenBank/DDBJ databases">
        <authorList>
            <person name="de Groot N.N."/>
        </authorList>
    </citation>
    <scope>NUCLEOTIDE SEQUENCE [LARGE SCALE GENOMIC DNA]</scope>
    <source>
        <strain evidence="2 3">CGMCC 1.3702</strain>
    </source>
</reference>
<protein>
    <submittedName>
        <fullName evidence="2">Ribosomal protein S18 acetylase RimI</fullName>
    </submittedName>
</protein>
<dbReference type="InterPro" id="IPR000182">
    <property type="entry name" value="GNAT_dom"/>
</dbReference>